<sequence length="139" mass="15346">MGFAVEHFGCLASTATTGQSIGKNGHHLQPPRRVLMAEKAERLGEMTHRNRRMQARLDLAQLRQHNGTLARRQRLVQNPAEVVGGNAGLCSFRGSTGSGPEHTHHPWLTGRLGGQQVPRDLLGRRILIVQRTRGPVPRT</sequence>
<dbReference type="EMBL" id="JAERRF010000007">
    <property type="protein sequence ID" value="MBL1097931.1"/>
    <property type="molecule type" value="Genomic_DNA"/>
</dbReference>
<reference evidence="1 2" key="1">
    <citation type="submission" date="2021-01" db="EMBL/GenBank/DDBJ databases">
        <title>WGS of actinomycetes isolated from Thailand.</title>
        <authorList>
            <person name="Thawai C."/>
        </authorList>
    </citation>
    <scope>NUCLEOTIDE SEQUENCE [LARGE SCALE GENOMIC DNA]</scope>
    <source>
        <strain evidence="1 2">CA1R205</strain>
    </source>
</reference>
<evidence type="ECO:0000313" key="2">
    <source>
        <dbReference type="Proteomes" id="UP000634229"/>
    </source>
</evidence>
<keyword evidence="2" id="KW-1185">Reference proteome</keyword>
<gene>
    <name evidence="1" type="ORF">JK363_14860</name>
</gene>
<dbReference type="Proteomes" id="UP000634229">
    <property type="component" value="Unassembled WGS sequence"/>
</dbReference>
<proteinExistence type="predicted"/>
<comment type="caution">
    <text evidence="1">The sequence shown here is derived from an EMBL/GenBank/DDBJ whole genome shotgun (WGS) entry which is preliminary data.</text>
</comment>
<organism evidence="1 2">
    <name type="scientific">Streptomyces coffeae</name>
    <dbReference type="NCBI Taxonomy" id="621382"/>
    <lineage>
        <taxon>Bacteria</taxon>
        <taxon>Bacillati</taxon>
        <taxon>Actinomycetota</taxon>
        <taxon>Actinomycetes</taxon>
        <taxon>Kitasatosporales</taxon>
        <taxon>Streptomycetaceae</taxon>
        <taxon>Streptomyces</taxon>
    </lineage>
</organism>
<name>A0ABS1NDP4_9ACTN</name>
<accession>A0ABS1NDP4</accession>
<dbReference type="RefSeq" id="WP_201875340.1">
    <property type="nucleotide sequence ID" value="NZ_JAERRF010000007.1"/>
</dbReference>
<evidence type="ECO:0000313" key="1">
    <source>
        <dbReference type="EMBL" id="MBL1097931.1"/>
    </source>
</evidence>
<protein>
    <submittedName>
        <fullName evidence="1">Uncharacterized protein</fullName>
    </submittedName>
</protein>